<dbReference type="Proteomes" id="UP000629098">
    <property type="component" value="Unassembled WGS sequence"/>
</dbReference>
<reference evidence="1" key="1">
    <citation type="submission" date="2020-09" db="EMBL/GenBank/DDBJ databases">
        <title>Iningainema tapete sp. nov. (Scytonemataceae, Cyanobacteria) from greenhouses in central Florida (USA) produces two types of nodularin with biosynthetic potential for microcystin-LR and anabaenopeptins.</title>
        <authorList>
            <person name="Berthold D.E."/>
            <person name="Lefler F.W."/>
            <person name="Huang I.-S."/>
            <person name="Abdulla H."/>
            <person name="Zimba P.V."/>
            <person name="Laughinghouse H.D. IV."/>
        </authorList>
    </citation>
    <scope>NUCLEOTIDE SEQUENCE</scope>
    <source>
        <strain evidence="1">BLCCT55</strain>
    </source>
</reference>
<name>A0A8J6XMT1_9CYAN</name>
<accession>A0A8J6XMT1</accession>
<dbReference type="AlphaFoldDB" id="A0A8J6XMT1"/>
<comment type="caution">
    <text evidence="1">The sequence shown here is derived from an EMBL/GenBank/DDBJ whole genome shotgun (WGS) entry which is preliminary data.</text>
</comment>
<sequence length="456" mass="51916">MKLSRRKSIFTLTTILIIFGFGSDRQLLRKKSSQGYQKKELAIAPDVLPKYNIDKERIYQNFLKAAQGGSEGNPALLYQGIQTSPYKKQINSYPTRLKLKPNGKNLVDCIEADATFNSYPIVGKIPTIDENSLDFLHHDIKEACICLGSFSEGEFKTKWLGRNALSNQEFWSATKFIPILNVIYLLHKHQPNIDIDYYKISGIDQQEMPRSFNIYELARDIVSYEENIATSNALAEIFKRFSSQIELENWLKSITGNKNLIFRGDYGEKVLIEQPKVTERNTEKTILMADTEPINPNWTDNTISAYDLTRMISMLGWHNYIPAESRLPGVKWKNLESVITAMGTDSARLTDLAIKELGLQNDLDSVVILSKIGNGTTILRKRTEAVYVALVQFVVRNPNKLKPAKMLTLSMALRGARTQQPRDLNREVVELDARMATEVAKIIQRAISYHRGKNNF</sequence>
<evidence type="ECO:0000313" key="2">
    <source>
        <dbReference type="Proteomes" id="UP000629098"/>
    </source>
</evidence>
<dbReference type="EMBL" id="JACXAE010000118">
    <property type="protein sequence ID" value="MBD2777878.1"/>
    <property type="molecule type" value="Genomic_DNA"/>
</dbReference>
<proteinExistence type="predicted"/>
<gene>
    <name evidence="1" type="ORF">ICL16_39010</name>
</gene>
<keyword evidence="2" id="KW-1185">Reference proteome</keyword>
<dbReference type="RefSeq" id="WP_190836931.1">
    <property type="nucleotide sequence ID" value="NZ_CAWPPI010000118.1"/>
</dbReference>
<evidence type="ECO:0000313" key="1">
    <source>
        <dbReference type="EMBL" id="MBD2777878.1"/>
    </source>
</evidence>
<organism evidence="1 2">
    <name type="scientific">Iningainema tapete BLCC-T55</name>
    <dbReference type="NCBI Taxonomy" id="2748662"/>
    <lineage>
        <taxon>Bacteria</taxon>
        <taxon>Bacillati</taxon>
        <taxon>Cyanobacteriota</taxon>
        <taxon>Cyanophyceae</taxon>
        <taxon>Nostocales</taxon>
        <taxon>Scytonemataceae</taxon>
        <taxon>Iningainema tapete</taxon>
    </lineage>
</organism>
<protein>
    <submittedName>
        <fullName evidence="1">Peptidoglycan-binding protein</fullName>
    </submittedName>
</protein>